<feature type="compositionally biased region" description="Basic and acidic residues" evidence="1">
    <location>
        <begin position="77"/>
        <end position="89"/>
    </location>
</feature>
<dbReference type="Proteomes" id="UP000290289">
    <property type="component" value="Chromosome 15"/>
</dbReference>
<gene>
    <name evidence="2" type="ORF">DVH24_016608</name>
</gene>
<dbReference type="EMBL" id="RDQH01000341">
    <property type="protein sequence ID" value="RXH73786.1"/>
    <property type="molecule type" value="Genomic_DNA"/>
</dbReference>
<dbReference type="AlphaFoldDB" id="A0A498HQN8"/>
<evidence type="ECO:0000313" key="2">
    <source>
        <dbReference type="EMBL" id="RXH73786.1"/>
    </source>
</evidence>
<feature type="region of interest" description="Disordered" evidence="1">
    <location>
        <begin position="52"/>
        <end position="89"/>
    </location>
</feature>
<keyword evidence="3" id="KW-1185">Reference proteome</keyword>
<reference evidence="2 3" key="1">
    <citation type="submission" date="2018-10" db="EMBL/GenBank/DDBJ databases">
        <title>A high-quality apple genome assembly.</title>
        <authorList>
            <person name="Hu J."/>
        </authorList>
    </citation>
    <scope>NUCLEOTIDE SEQUENCE [LARGE SCALE GENOMIC DNA]</scope>
    <source>
        <strain evidence="3">cv. HFTH1</strain>
        <tissue evidence="2">Young leaf</tissue>
    </source>
</reference>
<evidence type="ECO:0000256" key="1">
    <source>
        <dbReference type="SAM" id="MobiDB-lite"/>
    </source>
</evidence>
<protein>
    <submittedName>
        <fullName evidence="2">Uncharacterized protein</fullName>
    </submittedName>
</protein>
<proteinExistence type="predicted"/>
<sequence length="89" mass="10260">MSSGRRERESRRWVVRVPGFSRSRENNREEDQLWWSSGLRLTTAVMSEVGKEVGGGTVEWRGEERGRGQRRRGRGLGSRETRSDLEILG</sequence>
<organism evidence="2 3">
    <name type="scientific">Malus domestica</name>
    <name type="common">Apple</name>
    <name type="synonym">Pyrus malus</name>
    <dbReference type="NCBI Taxonomy" id="3750"/>
    <lineage>
        <taxon>Eukaryota</taxon>
        <taxon>Viridiplantae</taxon>
        <taxon>Streptophyta</taxon>
        <taxon>Embryophyta</taxon>
        <taxon>Tracheophyta</taxon>
        <taxon>Spermatophyta</taxon>
        <taxon>Magnoliopsida</taxon>
        <taxon>eudicotyledons</taxon>
        <taxon>Gunneridae</taxon>
        <taxon>Pentapetalae</taxon>
        <taxon>rosids</taxon>
        <taxon>fabids</taxon>
        <taxon>Rosales</taxon>
        <taxon>Rosaceae</taxon>
        <taxon>Amygdaloideae</taxon>
        <taxon>Maleae</taxon>
        <taxon>Malus</taxon>
    </lineage>
</organism>
<name>A0A498HQN8_MALDO</name>
<comment type="caution">
    <text evidence="2">The sequence shown here is derived from an EMBL/GenBank/DDBJ whole genome shotgun (WGS) entry which is preliminary data.</text>
</comment>
<accession>A0A498HQN8</accession>
<evidence type="ECO:0000313" key="3">
    <source>
        <dbReference type="Proteomes" id="UP000290289"/>
    </source>
</evidence>